<name>A0ACC3AB01_9EURO</name>
<evidence type="ECO:0000313" key="1">
    <source>
        <dbReference type="EMBL" id="KAJ9658660.1"/>
    </source>
</evidence>
<reference evidence="1" key="1">
    <citation type="submission" date="2022-10" db="EMBL/GenBank/DDBJ databases">
        <title>Culturing micro-colonial fungi from biological soil crusts in the Mojave desert and describing Neophaeococcomyces mojavensis, and introducing the new genera and species Taxawa tesnikishii.</title>
        <authorList>
            <person name="Kurbessoian T."/>
            <person name="Stajich J.E."/>
        </authorList>
    </citation>
    <scope>NUCLEOTIDE SEQUENCE</scope>
    <source>
        <strain evidence="1">JES_112</strain>
    </source>
</reference>
<evidence type="ECO:0000313" key="2">
    <source>
        <dbReference type="Proteomes" id="UP001172386"/>
    </source>
</evidence>
<protein>
    <submittedName>
        <fullName evidence="1">Uncharacterized protein</fullName>
    </submittedName>
</protein>
<comment type="caution">
    <text evidence="1">The sequence shown here is derived from an EMBL/GenBank/DDBJ whole genome shotgun (WGS) entry which is preliminary data.</text>
</comment>
<dbReference type="Proteomes" id="UP001172386">
    <property type="component" value="Unassembled WGS sequence"/>
</dbReference>
<keyword evidence="2" id="KW-1185">Reference proteome</keyword>
<accession>A0ACC3AB01</accession>
<gene>
    <name evidence="1" type="ORF">H2198_003538</name>
</gene>
<dbReference type="EMBL" id="JAPDRQ010000048">
    <property type="protein sequence ID" value="KAJ9658660.1"/>
    <property type="molecule type" value="Genomic_DNA"/>
</dbReference>
<proteinExistence type="predicted"/>
<sequence length="581" mass="66009">MSQLNPCANCGNYDFEDEDGVLVCTQCGRQQEGGLQVADDSGDFGTQGKISRKKVKKTKVKVTKIYRGAKGYRLYLQAWQHILWKQAHALIHGSVKAPPELWTVARDLWTLRLSHFSPNLDSNHTTIPVTENSTAFTSADETNLDSEVEVGQSNITKRPTFSPSLWDTISHLYLSTLLLRIPLPLSKVYHLIRAEELPFIRAIRHIPYEMTSRLPSEYQRALDTTTVPTPVELQQAVNHLVYSYAQDFGISIPALNWRILLFEWLQTLALPIEVYPAVKQLVTLTNFDFIYDCGTEKRVHERNGRNKPRKTPVVWPEMQLISLIIVATKLLFPFPIPITATTTHPRSPTEPSTSTIRLDWSIWLSLHKQQVNSQNRNEPIKPGKEIEIHDTDLLEMSDDALDAYMDWYQRTFATPDSVLATKKTNLEKSILDMFPVPSIPRIPHKAVKDLNQADDLTRKVQREAILPPAQNTSGAGDNETRNAYLVFPSLESLEATNSFFSGEVEKNPVLYFYEKAADVACVDLERLVRAVRYTERKLEKWVEAKRRDEVFGEGQEEEAEEEAEEEGGLEGNGDDMGMAIE</sequence>
<organism evidence="1 2">
    <name type="scientific">Neophaeococcomyces mojaviensis</name>
    <dbReference type="NCBI Taxonomy" id="3383035"/>
    <lineage>
        <taxon>Eukaryota</taxon>
        <taxon>Fungi</taxon>
        <taxon>Dikarya</taxon>
        <taxon>Ascomycota</taxon>
        <taxon>Pezizomycotina</taxon>
        <taxon>Eurotiomycetes</taxon>
        <taxon>Chaetothyriomycetidae</taxon>
        <taxon>Chaetothyriales</taxon>
        <taxon>Chaetothyriales incertae sedis</taxon>
        <taxon>Neophaeococcomyces</taxon>
    </lineage>
</organism>